<dbReference type="AlphaFoldDB" id="A0A0R1ZHS9"/>
<keyword evidence="1" id="KW-1133">Transmembrane helix</keyword>
<feature type="transmembrane region" description="Helical" evidence="1">
    <location>
        <begin position="58"/>
        <end position="80"/>
    </location>
</feature>
<evidence type="ECO:0000256" key="1">
    <source>
        <dbReference type="SAM" id="Phobius"/>
    </source>
</evidence>
<keyword evidence="1" id="KW-0472">Membrane</keyword>
<accession>A0A0R1ZHS9</accession>
<evidence type="ECO:0000313" key="3">
    <source>
        <dbReference type="Proteomes" id="UP000051679"/>
    </source>
</evidence>
<dbReference type="PATRIC" id="fig|1291052.5.peg.320"/>
<dbReference type="OrthoDB" id="2298780at2"/>
<proteinExistence type="predicted"/>
<dbReference type="STRING" id="1291052.FC18_GL000309"/>
<keyword evidence="1" id="KW-0812">Transmembrane</keyword>
<sequence>MLSIITSVIVGLLMGALVYGLDYLLHGKSLIILGLDLVIGALGSYSGTYLVNYGPHLLGVDVLPTLVGGIVLSFVVTYAMRRFVLRKEVA</sequence>
<evidence type="ECO:0000313" key="2">
    <source>
        <dbReference type="EMBL" id="KRM54504.1"/>
    </source>
</evidence>
<name>A0A0R1ZHS9_9LACO</name>
<dbReference type="RefSeq" id="WP_056976232.1">
    <property type="nucleotide sequence ID" value="NZ_AYYO01000055.1"/>
</dbReference>
<feature type="transmembrane region" description="Helical" evidence="1">
    <location>
        <begin position="30"/>
        <end position="51"/>
    </location>
</feature>
<evidence type="ECO:0008006" key="4">
    <source>
        <dbReference type="Google" id="ProtNLM"/>
    </source>
</evidence>
<comment type="caution">
    <text evidence="2">The sequence shown here is derived from an EMBL/GenBank/DDBJ whole genome shotgun (WGS) entry which is preliminary data.</text>
</comment>
<organism evidence="2 3">
    <name type="scientific">Lacticaseibacillus sharpeae JCM 1186 = DSM 20505</name>
    <dbReference type="NCBI Taxonomy" id="1291052"/>
    <lineage>
        <taxon>Bacteria</taxon>
        <taxon>Bacillati</taxon>
        <taxon>Bacillota</taxon>
        <taxon>Bacilli</taxon>
        <taxon>Lactobacillales</taxon>
        <taxon>Lactobacillaceae</taxon>
        <taxon>Lacticaseibacillus</taxon>
    </lineage>
</organism>
<dbReference type="EMBL" id="AYYO01000055">
    <property type="protein sequence ID" value="KRM54504.1"/>
    <property type="molecule type" value="Genomic_DNA"/>
</dbReference>
<gene>
    <name evidence="2" type="ORF">FC18_GL000309</name>
</gene>
<protein>
    <recommendedName>
        <fullName evidence="4">GlsB/YeaQ/YmgE family stress response membrane protein</fullName>
    </recommendedName>
</protein>
<dbReference type="Proteomes" id="UP000051679">
    <property type="component" value="Unassembled WGS sequence"/>
</dbReference>
<reference evidence="2 3" key="1">
    <citation type="journal article" date="2015" name="Genome Announc.">
        <title>Expanding the biotechnology potential of lactobacilli through comparative genomics of 213 strains and associated genera.</title>
        <authorList>
            <person name="Sun Z."/>
            <person name="Harris H.M."/>
            <person name="McCann A."/>
            <person name="Guo C."/>
            <person name="Argimon S."/>
            <person name="Zhang W."/>
            <person name="Yang X."/>
            <person name="Jeffery I.B."/>
            <person name="Cooney J.C."/>
            <person name="Kagawa T.F."/>
            <person name="Liu W."/>
            <person name="Song Y."/>
            <person name="Salvetti E."/>
            <person name="Wrobel A."/>
            <person name="Rasinkangas P."/>
            <person name="Parkhill J."/>
            <person name="Rea M.C."/>
            <person name="O'Sullivan O."/>
            <person name="Ritari J."/>
            <person name="Douillard F.P."/>
            <person name="Paul Ross R."/>
            <person name="Yang R."/>
            <person name="Briner A.E."/>
            <person name="Felis G.E."/>
            <person name="de Vos W.M."/>
            <person name="Barrangou R."/>
            <person name="Klaenhammer T.R."/>
            <person name="Caufield P.W."/>
            <person name="Cui Y."/>
            <person name="Zhang H."/>
            <person name="O'Toole P.W."/>
        </authorList>
    </citation>
    <scope>NUCLEOTIDE SEQUENCE [LARGE SCALE GENOMIC DNA]</scope>
    <source>
        <strain evidence="2 3">DSM 20505</strain>
    </source>
</reference>
<keyword evidence="3" id="KW-1185">Reference proteome</keyword>